<keyword evidence="3" id="KW-1185">Reference proteome</keyword>
<dbReference type="PANTHER" id="PTHR13774:SF32">
    <property type="entry name" value="ANTISENSE-ENHANCING SEQUENCE 1"/>
    <property type="match status" value="1"/>
</dbReference>
<dbReference type="PIRSF" id="PIRSF016184">
    <property type="entry name" value="PhzC_PhzF"/>
    <property type="match status" value="1"/>
</dbReference>
<gene>
    <name evidence="2" type="ORF">QO033_07210</name>
</gene>
<evidence type="ECO:0000313" key="2">
    <source>
        <dbReference type="EMBL" id="MDK3017460.1"/>
    </source>
</evidence>
<dbReference type="Gene3D" id="3.10.310.10">
    <property type="entry name" value="Diaminopimelate Epimerase, Chain A, domain 1"/>
    <property type="match status" value="2"/>
</dbReference>
<dbReference type="PANTHER" id="PTHR13774">
    <property type="entry name" value="PHENAZINE BIOSYNTHESIS PROTEIN"/>
    <property type="match status" value="1"/>
</dbReference>
<organism evidence="2 3">
    <name type="scientific">Pseudodonghicola flavimaris</name>
    <dbReference type="NCBI Taxonomy" id="3050036"/>
    <lineage>
        <taxon>Bacteria</taxon>
        <taxon>Pseudomonadati</taxon>
        <taxon>Pseudomonadota</taxon>
        <taxon>Alphaproteobacteria</taxon>
        <taxon>Rhodobacterales</taxon>
        <taxon>Paracoccaceae</taxon>
        <taxon>Pseudodonghicola</taxon>
    </lineage>
</organism>
<proteinExistence type="inferred from homology"/>
<reference evidence="2 3" key="1">
    <citation type="submission" date="2023-05" db="EMBL/GenBank/DDBJ databases">
        <title>Pseudodonghicola sp. nov.</title>
        <authorList>
            <person name="Huang J."/>
        </authorList>
    </citation>
    <scope>NUCLEOTIDE SEQUENCE [LARGE SCALE GENOMIC DNA]</scope>
    <source>
        <strain evidence="2 3">IC7</strain>
    </source>
</reference>
<dbReference type="Pfam" id="PF02567">
    <property type="entry name" value="PhzC-PhzF"/>
    <property type="match status" value="1"/>
</dbReference>
<dbReference type="RefSeq" id="WP_284480276.1">
    <property type="nucleotide sequence ID" value="NZ_JASNJD010000004.1"/>
</dbReference>
<dbReference type="EMBL" id="JASNJD010000004">
    <property type="protein sequence ID" value="MDK3017460.1"/>
    <property type="molecule type" value="Genomic_DNA"/>
</dbReference>
<dbReference type="NCBIfam" id="TIGR00654">
    <property type="entry name" value="PhzF_family"/>
    <property type="match status" value="1"/>
</dbReference>
<protein>
    <submittedName>
        <fullName evidence="2">PhzF family phenazine biosynthesis protein</fullName>
    </submittedName>
</protein>
<evidence type="ECO:0000313" key="3">
    <source>
        <dbReference type="Proteomes" id="UP001243757"/>
    </source>
</evidence>
<comment type="caution">
    <text evidence="2">The sequence shown here is derived from an EMBL/GenBank/DDBJ whole genome shotgun (WGS) entry which is preliminary data.</text>
</comment>
<dbReference type="SUPFAM" id="SSF54506">
    <property type="entry name" value="Diaminopimelate epimerase-like"/>
    <property type="match status" value="1"/>
</dbReference>
<dbReference type="InterPro" id="IPR003719">
    <property type="entry name" value="Phenazine_PhzF-like"/>
</dbReference>
<dbReference type="Proteomes" id="UP001243757">
    <property type="component" value="Unassembled WGS sequence"/>
</dbReference>
<name>A0ABT7EYN6_9RHOB</name>
<sequence>MTRYAFDWVDAFTDRAFGGNGCVVVHDADDLSVADRLALVRETSLSECAFVVASDVADFGARYYLADKEILMAGHPTVATVVSLVDRGLVTLETGQAEFTLEVGAGVLPITVTRQDGALKVVMTQPAPQFGRSFDPAEIAPMVSLAPGDILGTPQVVSTGSPFCIAVLENKDALRRARLDTDLFHAMNPPGTPRGEVIEPFLVTLGGETEAGDTFSRLLLPPPMPAEDPFTGSATGCMAGYLWHHGLIDAPRFRAEQGHWMGRPGLAEVEVLGPRPAPTGVRVGGQGYVLMRGELELPAA</sequence>
<evidence type="ECO:0000256" key="1">
    <source>
        <dbReference type="ARBA" id="ARBA00008270"/>
    </source>
</evidence>
<accession>A0ABT7EYN6</accession>
<comment type="similarity">
    <text evidence="1">Belongs to the PhzF family.</text>
</comment>